<evidence type="ECO:0000256" key="7">
    <source>
        <dbReference type="RuleBase" id="RU000489"/>
    </source>
</evidence>
<dbReference type="InterPro" id="IPR029070">
    <property type="entry name" value="Chitinase_insertion_sf"/>
</dbReference>
<dbReference type="SUPFAM" id="SSF51445">
    <property type="entry name" value="(Trans)glycosidases"/>
    <property type="match status" value="1"/>
</dbReference>
<evidence type="ECO:0000256" key="6">
    <source>
        <dbReference type="ARBA" id="ARBA00023326"/>
    </source>
</evidence>
<evidence type="ECO:0000256" key="3">
    <source>
        <dbReference type="ARBA" id="ARBA00023024"/>
    </source>
</evidence>
<dbReference type="PROSITE" id="PS51910">
    <property type="entry name" value="GH18_2"/>
    <property type="match status" value="1"/>
</dbReference>
<dbReference type="InterPro" id="IPR001579">
    <property type="entry name" value="Glyco_hydro_18_chit_AS"/>
</dbReference>
<dbReference type="SMART" id="SM00636">
    <property type="entry name" value="Glyco_18"/>
    <property type="match status" value="1"/>
</dbReference>
<keyword evidence="4" id="KW-0119">Carbohydrate metabolism</keyword>
<sequence length="437" mass="47770">MLQMRLKRRDQLVFPQHTMISLLSSFFGLTLVASSFASYTARQQPSGKVAQAYFTGFHSVDATPIFDVSQISWEKYNRMIYAFAETTEDPSSITLDGSNPDGISSFVEAAHNNNVRAILSIGGWTGSRFWSTAVGSPENRTIFVRTVTDFVSQYQLDGLDFDWEYPNRQGLGCNVIDPNDTANFVAFLKELRQDPIGATLDLSAAVSITPYNDANEKPSTDMSEFAKYLDTIMIMNYDIWGSWTDAVGPNAPLNDICAPAAKQQGSAVSAVANWGKAGVPLEKIVLGVASYGHSYEVATKDAFVDGSTTELASYPAFNKTARPQGDSWDTDNLTIDQCGNPQTYGGNWNMWALIGAGLLDETGQPVDGVPYRFDDCSKTAYVYRPDQQIMISFDDPMAFAAKGQFIKDMGLGGFGMWEAGGDYGNILVDAIREAAGF</sequence>
<feature type="domain" description="GH18" evidence="9">
    <location>
        <begin position="48"/>
        <end position="437"/>
    </location>
</feature>
<comment type="caution">
    <text evidence="10">The sequence shown here is derived from an EMBL/GenBank/DDBJ whole genome shotgun (WGS) entry which is preliminary data.</text>
</comment>
<dbReference type="InterPro" id="IPR011583">
    <property type="entry name" value="Chitinase_II/V-like_cat"/>
</dbReference>
<dbReference type="Gene3D" id="3.20.20.80">
    <property type="entry name" value="Glycosidases"/>
    <property type="match status" value="2"/>
</dbReference>
<keyword evidence="11" id="KW-1185">Reference proteome</keyword>
<protein>
    <recommendedName>
        <fullName evidence="9">GH18 domain-containing protein</fullName>
    </recommendedName>
</protein>
<dbReference type="PANTHER" id="PTHR11177:SF392">
    <property type="entry name" value="HAP41P"/>
    <property type="match status" value="1"/>
</dbReference>
<organism evidence="10 11">
    <name type="scientific">Tetrapyrgos nigripes</name>
    <dbReference type="NCBI Taxonomy" id="182062"/>
    <lineage>
        <taxon>Eukaryota</taxon>
        <taxon>Fungi</taxon>
        <taxon>Dikarya</taxon>
        <taxon>Basidiomycota</taxon>
        <taxon>Agaricomycotina</taxon>
        <taxon>Agaricomycetes</taxon>
        <taxon>Agaricomycetidae</taxon>
        <taxon>Agaricales</taxon>
        <taxon>Marasmiineae</taxon>
        <taxon>Marasmiaceae</taxon>
        <taxon>Tetrapyrgos</taxon>
    </lineage>
</organism>
<evidence type="ECO:0000256" key="4">
    <source>
        <dbReference type="ARBA" id="ARBA00023277"/>
    </source>
</evidence>
<dbReference type="GO" id="GO:0006032">
    <property type="term" value="P:chitin catabolic process"/>
    <property type="evidence" value="ECO:0007669"/>
    <property type="project" value="UniProtKB-KW"/>
</dbReference>
<keyword evidence="2 7" id="KW-0378">Hydrolase</keyword>
<name>A0A8H5FYK0_9AGAR</name>
<gene>
    <name evidence="10" type="ORF">D9758_008622</name>
</gene>
<accession>A0A8H5FYK0</accession>
<evidence type="ECO:0000259" key="9">
    <source>
        <dbReference type="PROSITE" id="PS51910"/>
    </source>
</evidence>
<comment type="catalytic activity">
    <reaction evidence="1">
        <text>Random endo-hydrolysis of N-acetyl-beta-D-glucosaminide (1-&gt;4)-beta-linkages in chitin and chitodextrins.</text>
        <dbReference type="EC" id="3.2.1.14"/>
    </reaction>
</comment>
<evidence type="ECO:0000313" key="10">
    <source>
        <dbReference type="EMBL" id="KAF5353684.1"/>
    </source>
</evidence>
<keyword evidence="5 7" id="KW-0326">Glycosidase</keyword>
<keyword evidence="6" id="KW-0624">Polysaccharide degradation</keyword>
<dbReference type="InterPro" id="IPR001223">
    <property type="entry name" value="Glyco_hydro18_cat"/>
</dbReference>
<dbReference type="EMBL" id="JAACJM010000062">
    <property type="protein sequence ID" value="KAF5353684.1"/>
    <property type="molecule type" value="Genomic_DNA"/>
</dbReference>
<dbReference type="PANTHER" id="PTHR11177">
    <property type="entry name" value="CHITINASE"/>
    <property type="match status" value="1"/>
</dbReference>
<dbReference type="GO" id="GO:0008843">
    <property type="term" value="F:endochitinase activity"/>
    <property type="evidence" value="ECO:0007669"/>
    <property type="project" value="UniProtKB-EC"/>
</dbReference>
<dbReference type="PROSITE" id="PS01095">
    <property type="entry name" value="GH18_1"/>
    <property type="match status" value="1"/>
</dbReference>
<comment type="similarity">
    <text evidence="8">Belongs to the glycosyl hydrolase 18 family.</text>
</comment>
<dbReference type="OrthoDB" id="73875at2759"/>
<evidence type="ECO:0000313" key="11">
    <source>
        <dbReference type="Proteomes" id="UP000559256"/>
    </source>
</evidence>
<dbReference type="AlphaFoldDB" id="A0A8H5FYK0"/>
<dbReference type="GO" id="GO:0000272">
    <property type="term" value="P:polysaccharide catabolic process"/>
    <property type="evidence" value="ECO:0007669"/>
    <property type="project" value="UniProtKB-KW"/>
</dbReference>
<dbReference type="GO" id="GO:0005576">
    <property type="term" value="C:extracellular region"/>
    <property type="evidence" value="ECO:0007669"/>
    <property type="project" value="TreeGrafter"/>
</dbReference>
<reference evidence="10 11" key="1">
    <citation type="journal article" date="2020" name="ISME J.">
        <title>Uncovering the hidden diversity of litter-decomposition mechanisms in mushroom-forming fungi.</title>
        <authorList>
            <person name="Floudas D."/>
            <person name="Bentzer J."/>
            <person name="Ahren D."/>
            <person name="Johansson T."/>
            <person name="Persson P."/>
            <person name="Tunlid A."/>
        </authorList>
    </citation>
    <scope>NUCLEOTIDE SEQUENCE [LARGE SCALE GENOMIC DNA]</scope>
    <source>
        <strain evidence="10 11">CBS 291.85</strain>
    </source>
</reference>
<dbReference type="Pfam" id="PF00704">
    <property type="entry name" value="Glyco_hydro_18"/>
    <property type="match status" value="1"/>
</dbReference>
<keyword evidence="3" id="KW-0146">Chitin degradation</keyword>
<dbReference type="Proteomes" id="UP000559256">
    <property type="component" value="Unassembled WGS sequence"/>
</dbReference>
<dbReference type="GO" id="GO:0008061">
    <property type="term" value="F:chitin binding"/>
    <property type="evidence" value="ECO:0007669"/>
    <property type="project" value="InterPro"/>
</dbReference>
<evidence type="ECO:0000256" key="2">
    <source>
        <dbReference type="ARBA" id="ARBA00022801"/>
    </source>
</evidence>
<evidence type="ECO:0000256" key="1">
    <source>
        <dbReference type="ARBA" id="ARBA00000822"/>
    </source>
</evidence>
<evidence type="ECO:0000256" key="5">
    <source>
        <dbReference type="ARBA" id="ARBA00023295"/>
    </source>
</evidence>
<dbReference type="SUPFAM" id="SSF54556">
    <property type="entry name" value="Chitinase insertion domain"/>
    <property type="match status" value="1"/>
</dbReference>
<dbReference type="InterPro" id="IPR050314">
    <property type="entry name" value="Glycosyl_Hydrlase_18"/>
</dbReference>
<proteinExistence type="inferred from homology"/>
<dbReference type="InterPro" id="IPR017853">
    <property type="entry name" value="GH"/>
</dbReference>
<evidence type="ECO:0000256" key="8">
    <source>
        <dbReference type="RuleBase" id="RU004453"/>
    </source>
</evidence>